<keyword evidence="2" id="KW-1185">Reference proteome</keyword>
<evidence type="ECO:0000313" key="2">
    <source>
        <dbReference type="Proteomes" id="UP000197174"/>
    </source>
</evidence>
<dbReference type="EMBL" id="MZMV01000055">
    <property type="protein sequence ID" value="OWV02539.1"/>
    <property type="molecule type" value="Genomic_DNA"/>
</dbReference>
<organism evidence="1 2">
    <name type="scientific">Micromonospora wenchangensis</name>
    <dbReference type="NCBI Taxonomy" id="1185415"/>
    <lineage>
        <taxon>Bacteria</taxon>
        <taxon>Bacillati</taxon>
        <taxon>Actinomycetota</taxon>
        <taxon>Actinomycetes</taxon>
        <taxon>Micromonosporales</taxon>
        <taxon>Micromonosporaceae</taxon>
        <taxon>Micromonospora</taxon>
    </lineage>
</organism>
<reference evidence="1 2" key="1">
    <citation type="submission" date="2017-03" db="EMBL/GenBank/DDBJ databases">
        <title>Whole genome sequence of Micromonospora wenchangensis, isolated from mangrove soil.</title>
        <authorList>
            <person name="Yang H."/>
        </authorList>
    </citation>
    <scope>NUCLEOTIDE SEQUENCE [LARGE SCALE GENOMIC DNA]</scope>
    <source>
        <strain evidence="1 2">CCTCC AA 2012002</strain>
    </source>
</reference>
<accession>A0A246RFS0</accession>
<proteinExistence type="predicted"/>
<sequence>MDLRIELLSFSIRYLTRAPDEETLSGSVTPAGDTATFRSHVDGRRCLSAPSAASGGAAGKILSIPA</sequence>
<gene>
    <name evidence="1" type="ORF">B5D80_25545</name>
</gene>
<name>A0A246RFS0_9ACTN</name>
<comment type="caution">
    <text evidence="1">The sequence shown here is derived from an EMBL/GenBank/DDBJ whole genome shotgun (WGS) entry which is preliminary data.</text>
</comment>
<dbReference type="AlphaFoldDB" id="A0A246RFS0"/>
<protein>
    <submittedName>
        <fullName evidence="1">Uncharacterized protein</fullName>
    </submittedName>
</protein>
<dbReference type="Proteomes" id="UP000197174">
    <property type="component" value="Unassembled WGS sequence"/>
</dbReference>
<evidence type="ECO:0000313" key="1">
    <source>
        <dbReference type="EMBL" id="OWV02539.1"/>
    </source>
</evidence>